<gene>
    <name evidence="3" type="ORF">AV274_0078</name>
</gene>
<dbReference type="AlphaFoldDB" id="A0A196SR11"/>
<evidence type="ECO:0000256" key="2">
    <source>
        <dbReference type="SAM" id="MobiDB-lite"/>
    </source>
</evidence>
<evidence type="ECO:0000313" key="3">
    <source>
        <dbReference type="EMBL" id="OAO18184.1"/>
    </source>
</evidence>
<organism evidence="3 4">
    <name type="scientific">Blastocystis sp. subtype 1 (strain ATCC 50177 / NandII)</name>
    <dbReference type="NCBI Taxonomy" id="478820"/>
    <lineage>
        <taxon>Eukaryota</taxon>
        <taxon>Sar</taxon>
        <taxon>Stramenopiles</taxon>
        <taxon>Bigyra</taxon>
        <taxon>Opalozoa</taxon>
        <taxon>Opalinata</taxon>
        <taxon>Blastocystidae</taxon>
        <taxon>Blastocystis</taxon>
    </lineage>
</organism>
<accession>A0A196SR11</accession>
<name>A0A196SR11_BLAHN</name>
<dbReference type="Proteomes" id="UP000078348">
    <property type="component" value="Unassembled WGS sequence"/>
</dbReference>
<proteinExistence type="predicted"/>
<evidence type="ECO:0000313" key="4">
    <source>
        <dbReference type="Proteomes" id="UP000078348"/>
    </source>
</evidence>
<keyword evidence="4" id="KW-1185">Reference proteome</keyword>
<sequence length="173" mass="20278">MNRQKQAEKQLIDANQVEQIQDQKRIDYLLQIGEKMMGVNPKLAQNYLMKSSRIICKRYNQFPLDFHMMFCPHCYYPFVETKVRICTECGYKSSIPGILKRNREAIHQKKETKKMIEAQKQQRKDQEKRRKNLKLKAASILQNNLNMMSGTQYTAPGSKKGNNGGGMRSDWEI</sequence>
<keyword evidence="1" id="KW-0175">Coiled coil</keyword>
<feature type="region of interest" description="Disordered" evidence="2">
    <location>
        <begin position="152"/>
        <end position="173"/>
    </location>
</feature>
<protein>
    <submittedName>
        <fullName evidence="3">Uncharacterized protein</fullName>
    </submittedName>
</protein>
<feature type="coiled-coil region" evidence="1">
    <location>
        <begin position="102"/>
        <end position="143"/>
    </location>
</feature>
<evidence type="ECO:0000256" key="1">
    <source>
        <dbReference type="SAM" id="Coils"/>
    </source>
</evidence>
<dbReference type="EMBL" id="LXWW01000003">
    <property type="protein sequence ID" value="OAO18184.1"/>
    <property type="molecule type" value="Genomic_DNA"/>
</dbReference>
<comment type="caution">
    <text evidence="3">The sequence shown here is derived from an EMBL/GenBank/DDBJ whole genome shotgun (WGS) entry which is preliminary data.</text>
</comment>
<reference evidence="3 4" key="1">
    <citation type="submission" date="2016-05" db="EMBL/GenBank/DDBJ databases">
        <title>Nuclear genome of Blastocystis sp. subtype 1 NandII.</title>
        <authorList>
            <person name="Gentekaki E."/>
            <person name="Curtis B."/>
            <person name="Stairs C."/>
            <person name="Eme L."/>
            <person name="Herman E."/>
            <person name="Klimes V."/>
            <person name="Arias M.C."/>
            <person name="Elias M."/>
            <person name="Hilliou F."/>
            <person name="Klute M."/>
            <person name="Malik S.-B."/>
            <person name="Pightling A."/>
            <person name="Rachubinski R."/>
            <person name="Salas D."/>
            <person name="Schlacht A."/>
            <person name="Suga H."/>
            <person name="Archibald J."/>
            <person name="Ball S.G."/>
            <person name="Clark G."/>
            <person name="Dacks J."/>
            <person name="Van Der Giezen M."/>
            <person name="Tsaousis A."/>
            <person name="Roger A."/>
        </authorList>
    </citation>
    <scope>NUCLEOTIDE SEQUENCE [LARGE SCALE GENOMIC DNA]</scope>
    <source>
        <strain evidence="4">ATCC 50177 / NandII</strain>
    </source>
</reference>